<evidence type="ECO:0000313" key="1">
    <source>
        <dbReference type="EMBL" id="KAK3872624.1"/>
    </source>
</evidence>
<reference evidence="2" key="1">
    <citation type="submission" date="2023-10" db="EMBL/GenBank/DDBJ databases">
        <title>Genome assemblies of two species of porcelain crab, Petrolisthes cinctipes and Petrolisthes manimaculis (Anomura: Porcellanidae).</title>
        <authorList>
            <person name="Angst P."/>
        </authorList>
    </citation>
    <scope>NUCLEOTIDE SEQUENCE</scope>
    <source>
        <strain evidence="2">PB745_01</strain>
        <tissue evidence="2">Gill</tissue>
    </source>
</reference>
<name>A0AAE1GLN4_PETCI</name>
<keyword evidence="3" id="KW-1185">Reference proteome</keyword>
<dbReference type="AlphaFoldDB" id="A0AAE1GLN4"/>
<evidence type="ECO:0000313" key="3">
    <source>
        <dbReference type="Proteomes" id="UP001286313"/>
    </source>
</evidence>
<evidence type="ECO:0000313" key="2">
    <source>
        <dbReference type="EMBL" id="KAK3894137.1"/>
    </source>
</evidence>
<protein>
    <submittedName>
        <fullName evidence="2">Uncharacterized protein</fullName>
    </submittedName>
</protein>
<dbReference type="Proteomes" id="UP001286313">
    <property type="component" value="Unassembled WGS sequence"/>
</dbReference>
<dbReference type="EMBL" id="JAWQEG010002338">
    <property type="protein sequence ID" value="KAK3872624.1"/>
    <property type="molecule type" value="Genomic_DNA"/>
</dbReference>
<comment type="caution">
    <text evidence="2">The sequence shown here is derived from an EMBL/GenBank/DDBJ whole genome shotgun (WGS) entry which is preliminary data.</text>
</comment>
<proteinExistence type="predicted"/>
<sequence>MGSDDFFLELLRQTSTLLKIVGPGQLTHQPPWAQILQKFWTQLLLPLQYCVGCYGVPLEWCRHLVDCERELEIFKNNHLKIS</sequence>
<dbReference type="EMBL" id="JAWQEG010000141">
    <property type="protein sequence ID" value="KAK3894137.1"/>
    <property type="molecule type" value="Genomic_DNA"/>
</dbReference>
<gene>
    <name evidence="2" type="ORF">Pcinc_002078</name>
    <name evidence="1" type="ORF">Pcinc_022297</name>
</gene>
<accession>A0AAE1GLN4</accession>
<organism evidence="2 3">
    <name type="scientific">Petrolisthes cinctipes</name>
    <name type="common">Flat porcelain crab</name>
    <dbReference type="NCBI Taxonomy" id="88211"/>
    <lineage>
        <taxon>Eukaryota</taxon>
        <taxon>Metazoa</taxon>
        <taxon>Ecdysozoa</taxon>
        <taxon>Arthropoda</taxon>
        <taxon>Crustacea</taxon>
        <taxon>Multicrustacea</taxon>
        <taxon>Malacostraca</taxon>
        <taxon>Eumalacostraca</taxon>
        <taxon>Eucarida</taxon>
        <taxon>Decapoda</taxon>
        <taxon>Pleocyemata</taxon>
        <taxon>Anomura</taxon>
        <taxon>Galatheoidea</taxon>
        <taxon>Porcellanidae</taxon>
        <taxon>Petrolisthes</taxon>
    </lineage>
</organism>